<proteinExistence type="predicted"/>
<protein>
    <submittedName>
        <fullName evidence="1">Uncharacterized protein</fullName>
    </submittedName>
</protein>
<name>A0ABX1HP77_9BACT</name>
<dbReference type="EMBL" id="JAAVTK010000031">
    <property type="protein sequence ID" value="NKI92058.1"/>
    <property type="molecule type" value="Genomic_DNA"/>
</dbReference>
<dbReference type="Proteomes" id="UP000717634">
    <property type="component" value="Unassembled WGS sequence"/>
</dbReference>
<evidence type="ECO:0000313" key="2">
    <source>
        <dbReference type="Proteomes" id="UP000717634"/>
    </source>
</evidence>
<sequence>MSLLLLTSSCSQEPVKPNGNVMPMPIYLVLLDKQGNELLTSEDTPLVVSSFNSQGQRFYVSSLNEYPDGKTKLITAIVPSLIFPYHFVYHSITMPLASSNGSKDWYLELNGKTDTLRYDVQHTRPQALNNQYDVMPVSFNGQSVAVSGGSPDNPYYVLRRRQ</sequence>
<organism evidence="1 2">
    <name type="scientific">Hymenobacter artigasi</name>
    <dbReference type="NCBI Taxonomy" id="2719616"/>
    <lineage>
        <taxon>Bacteria</taxon>
        <taxon>Pseudomonadati</taxon>
        <taxon>Bacteroidota</taxon>
        <taxon>Cytophagia</taxon>
        <taxon>Cytophagales</taxon>
        <taxon>Hymenobacteraceae</taxon>
        <taxon>Hymenobacter</taxon>
    </lineage>
</organism>
<keyword evidence="2" id="KW-1185">Reference proteome</keyword>
<accession>A0ABX1HP77</accession>
<comment type="caution">
    <text evidence="1">The sequence shown here is derived from an EMBL/GenBank/DDBJ whole genome shotgun (WGS) entry which is preliminary data.</text>
</comment>
<gene>
    <name evidence="1" type="ORF">HBN54_004682</name>
</gene>
<evidence type="ECO:0000313" key="1">
    <source>
        <dbReference type="EMBL" id="NKI92058.1"/>
    </source>
</evidence>
<reference evidence="1 2" key="1">
    <citation type="submission" date="2020-03" db="EMBL/GenBank/DDBJ databases">
        <title>Genomic Encyclopedia of Type Strains, Phase IV (KMG-V): Genome sequencing to study the core and pangenomes of soil and plant-associated prokaryotes.</title>
        <authorList>
            <person name="Whitman W."/>
        </authorList>
    </citation>
    <scope>NUCLEOTIDE SEQUENCE [LARGE SCALE GENOMIC DNA]</scope>
    <source>
        <strain evidence="1 2">1B</strain>
    </source>
</reference>